<reference evidence="3 4" key="1">
    <citation type="journal article" date="2016" name="Nat. Commun.">
        <title>Thousands of microbial genomes shed light on interconnected biogeochemical processes in an aquifer system.</title>
        <authorList>
            <person name="Anantharaman K."/>
            <person name="Brown C.T."/>
            <person name="Hug L.A."/>
            <person name="Sharon I."/>
            <person name="Castelle C.J."/>
            <person name="Probst A.J."/>
            <person name="Thomas B.C."/>
            <person name="Singh A."/>
            <person name="Wilkins M.J."/>
            <person name="Karaoz U."/>
            <person name="Brodie E.L."/>
            <person name="Williams K.H."/>
            <person name="Hubbard S.S."/>
            <person name="Banfield J.F."/>
        </authorList>
    </citation>
    <scope>NUCLEOTIDE SEQUENCE [LARGE SCALE GENOMIC DNA]</scope>
</reference>
<proteinExistence type="predicted"/>
<gene>
    <name evidence="3" type="ORF">A2257_01400</name>
</gene>
<sequence>MWCPLCWIWRALLALYQIIAGLFIPQKKIKIRRHLRELPPLPWWKKIYRNNLEKMMEKARKGEPPPKLYLASSAPKEECPPEGENDEGAKIYDFKREKEKRGMGGTKNVS</sequence>
<feature type="transmembrane region" description="Helical" evidence="2">
    <location>
        <begin position="6"/>
        <end position="24"/>
    </location>
</feature>
<feature type="compositionally biased region" description="Basic and acidic residues" evidence="1">
    <location>
        <begin position="87"/>
        <end position="102"/>
    </location>
</feature>
<name>A0A1F5S374_9BACT</name>
<accession>A0A1F5S374</accession>
<evidence type="ECO:0000256" key="1">
    <source>
        <dbReference type="SAM" id="MobiDB-lite"/>
    </source>
</evidence>
<dbReference type="EMBL" id="MFGA01000013">
    <property type="protein sequence ID" value="OGF21147.1"/>
    <property type="molecule type" value="Genomic_DNA"/>
</dbReference>
<protein>
    <submittedName>
        <fullName evidence="3">Uncharacterized protein</fullName>
    </submittedName>
</protein>
<evidence type="ECO:0000313" key="3">
    <source>
        <dbReference type="EMBL" id="OGF21147.1"/>
    </source>
</evidence>
<keyword evidence="2" id="KW-1133">Transmembrane helix</keyword>
<keyword evidence="2" id="KW-0472">Membrane</keyword>
<organism evidence="3 4">
    <name type="scientific">Candidatus Falkowbacteria bacterium RIFOXYA2_FULL_38_12</name>
    <dbReference type="NCBI Taxonomy" id="1797993"/>
    <lineage>
        <taxon>Bacteria</taxon>
        <taxon>Candidatus Falkowiibacteriota</taxon>
    </lineage>
</organism>
<dbReference type="AlphaFoldDB" id="A0A1F5S374"/>
<dbReference type="Proteomes" id="UP000177407">
    <property type="component" value="Unassembled WGS sequence"/>
</dbReference>
<evidence type="ECO:0000313" key="4">
    <source>
        <dbReference type="Proteomes" id="UP000177407"/>
    </source>
</evidence>
<keyword evidence="2" id="KW-0812">Transmembrane</keyword>
<comment type="caution">
    <text evidence="3">The sequence shown here is derived from an EMBL/GenBank/DDBJ whole genome shotgun (WGS) entry which is preliminary data.</text>
</comment>
<evidence type="ECO:0000256" key="2">
    <source>
        <dbReference type="SAM" id="Phobius"/>
    </source>
</evidence>
<feature type="region of interest" description="Disordered" evidence="1">
    <location>
        <begin position="58"/>
        <end position="110"/>
    </location>
</feature>